<feature type="domain" description="Right handed beta helix" evidence="2">
    <location>
        <begin position="348"/>
        <end position="505"/>
    </location>
</feature>
<evidence type="ECO:0000256" key="1">
    <source>
        <dbReference type="SAM" id="SignalP"/>
    </source>
</evidence>
<dbReference type="PANTHER" id="PTHR36453">
    <property type="entry name" value="SECRETED PROTEIN-RELATED"/>
    <property type="match status" value="1"/>
</dbReference>
<dbReference type="PANTHER" id="PTHR36453:SF1">
    <property type="entry name" value="RIGHT HANDED BETA HELIX DOMAIN-CONTAINING PROTEIN"/>
    <property type="match status" value="1"/>
</dbReference>
<evidence type="ECO:0000313" key="4">
    <source>
        <dbReference type="Proteomes" id="UP001163046"/>
    </source>
</evidence>
<dbReference type="Gene3D" id="2.160.20.10">
    <property type="entry name" value="Single-stranded right-handed beta-helix, Pectin lyase-like"/>
    <property type="match status" value="2"/>
</dbReference>
<evidence type="ECO:0000313" key="3">
    <source>
        <dbReference type="EMBL" id="KAJ7389488.1"/>
    </source>
</evidence>
<sequence>MKGLSLIAAAVIVVLPLCVSGTTYYVDGKNGEDSNNGKSINTAFATIKKCIKTVNNPGDECHIRKGRYHDSEFQISGKRGSPSKPIIIRGYQNEIPIIDGTIPLSANAGWKRKEKGIYSAQIKQDIWQLFVDNEMMTNARWPNALWSDKTAFLNKYWAKSATSSKRGKMVDNGEKNLAGSGLNVAGAMAILNIGSFNTFTAIVKSHTPGQNFFTYDDTFGAIKFKPSHNQYFLEDKLEFLDNDGEWFYDKSTKTVYVKTMDRKSPEGRIRGKVQTYAFTISNCQHLHLKQLTFFGTTIKTERASKRDVLDGLSFHSINFIFPSYSKRMLGDPAPPKWTVIEPSKIKSFQLINSTFYGADGLALQYSGHGVRVENNLFEYNDWSVANMRSKSGGLGTVISNGVNDQFIRNTMRYNGASNGYRPSKPNPVVKLNHVHHQCWGIIQHDGAGIQFQIKAQTKAKVENNWVHDSPKYGIRFDGQPPRVGTKGTIKENVVWKCGGIMVKGDFHQVLSNLAFEKRNDKSGDNQGKGSALSVLRFVRSNKKEINKNTVVLRNAADAASNPLAGKEVKFNTLGDVRKEVMDADNFDFRPHEDSRYNKFKVGPYRYESKIKYYLIPGRQFYKASTPVPPDGSETVKSDRDAVMWLNAFGAATHHVYFGANKAKVANANPKSTEHQAKITSEGNVHYLRKSLNPGSTYYWRVDAEIDDTTTYKGDVWSFKIKKR</sequence>
<dbReference type="AlphaFoldDB" id="A0A9X0D8H0"/>
<dbReference type="SUPFAM" id="SSF51126">
    <property type="entry name" value="Pectin lyase-like"/>
    <property type="match status" value="1"/>
</dbReference>
<proteinExistence type="predicted"/>
<feature type="chain" id="PRO_5040870610" description="Right handed beta helix domain-containing protein" evidence="1">
    <location>
        <begin position="22"/>
        <end position="723"/>
    </location>
</feature>
<feature type="signal peptide" evidence="1">
    <location>
        <begin position="1"/>
        <end position="21"/>
    </location>
</feature>
<dbReference type="InterPro" id="IPR011050">
    <property type="entry name" value="Pectin_lyase_fold/virulence"/>
</dbReference>
<dbReference type="Pfam" id="PF13229">
    <property type="entry name" value="Beta_helix"/>
    <property type="match status" value="1"/>
</dbReference>
<reference evidence="3" key="1">
    <citation type="submission" date="2023-01" db="EMBL/GenBank/DDBJ databases">
        <title>Genome assembly of the deep-sea coral Lophelia pertusa.</title>
        <authorList>
            <person name="Herrera S."/>
            <person name="Cordes E."/>
        </authorList>
    </citation>
    <scope>NUCLEOTIDE SEQUENCE</scope>
    <source>
        <strain evidence="3">USNM1676648</strain>
        <tissue evidence="3">Polyp</tissue>
    </source>
</reference>
<name>A0A9X0D8H0_9CNID</name>
<dbReference type="OrthoDB" id="5946820at2759"/>
<dbReference type="EMBL" id="MU825432">
    <property type="protein sequence ID" value="KAJ7389488.1"/>
    <property type="molecule type" value="Genomic_DNA"/>
</dbReference>
<dbReference type="Proteomes" id="UP001163046">
    <property type="component" value="Unassembled WGS sequence"/>
</dbReference>
<keyword evidence="4" id="KW-1185">Reference proteome</keyword>
<dbReference type="InterPro" id="IPR039448">
    <property type="entry name" value="Beta_helix"/>
</dbReference>
<evidence type="ECO:0000259" key="2">
    <source>
        <dbReference type="Pfam" id="PF13229"/>
    </source>
</evidence>
<dbReference type="InterPro" id="IPR012334">
    <property type="entry name" value="Pectin_lyas_fold"/>
</dbReference>
<gene>
    <name evidence="3" type="ORF">OS493_031460</name>
</gene>
<comment type="caution">
    <text evidence="3">The sequence shown here is derived from an EMBL/GenBank/DDBJ whole genome shotgun (WGS) entry which is preliminary data.</text>
</comment>
<protein>
    <recommendedName>
        <fullName evidence="2">Right handed beta helix domain-containing protein</fullName>
    </recommendedName>
</protein>
<accession>A0A9X0D8H0</accession>
<organism evidence="3 4">
    <name type="scientific">Desmophyllum pertusum</name>
    <dbReference type="NCBI Taxonomy" id="174260"/>
    <lineage>
        <taxon>Eukaryota</taxon>
        <taxon>Metazoa</taxon>
        <taxon>Cnidaria</taxon>
        <taxon>Anthozoa</taxon>
        <taxon>Hexacorallia</taxon>
        <taxon>Scleractinia</taxon>
        <taxon>Caryophylliina</taxon>
        <taxon>Caryophylliidae</taxon>
        <taxon>Desmophyllum</taxon>
    </lineage>
</organism>
<keyword evidence="1" id="KW-0732">Signal</keyword>